<dbReference type="Proteomes" id="UP000537131">
    <property type="component" value="Unassembled WGS sequence"/>
</dbReference>
<keyword evidence="6" id="KW-0131">Cell cycle</keyword>
<dbReference type="Pfam" id="PF05164">
    <property type="entry name" value="ZapA"/>
    <property type="match status" value="1"/>
</dbReference>
<organism evidence="11 12">
    <name type="scientific">Clostridium muellerianum</name>
    <dbReference type="NCBI Taxonomy" id="2716538"/>
    <lineage>
        <taxon>Bacteria</taxon>
        <taxon>Bacillati</taxon>
        <taxon>Bacillota</taxon>
        <taxon>Clostridia</taxon>
        <taxon>Eubacteriales</taxon>
        <taxon>Clostridiaceae</taxon>
        <taxon>Clostridium</taxon>
    </lineage>
</organism>
<evidence type="ECO:0000256" key="7">
    <source>
        <dbReference type="ARBA" id="ARBA00024910"/>
    </source>
</evidence>
<comment type="subunit">
    <text evidence="8">Homodimer. Interacts with FtsZ.</text>
</comment>
<keyword evidence="4 11" id="KW-0132">Cell division</keyword>
<evidence type="ECO:0000313" key="12">
    <source>
        <dbReference type="Proteomes" id="UP000537131"/>
    </source>
</evidence>
<dbReference type="EMBL" id="JABBNI010000031">
    <property type="protein sequence ID" value="NMM64040.1"/>
    <property type="molecule type" value="Genomic_DNA"/>
</dbReference>
<evidence type="ECO:0000256" key="3">
    <source>
        <dbReference type="ARBA" id="ARBA00022490"/>
    </source>
</evidence>
<dbReference type="GO" id="GO:0000921">
    <property type="term" value="P:septin ring assembly"/>
    <property type="evidence" value="ECO:0007669"/>
    <property type="project" value="TreeGrafter"/>
</dbReference>
<dbReference type="RefSeq" id="WP_169298638.1">
    <property type="nucleotide sequence ID" value="NZ_JABBNI010000031.1"/>
</dbReference>
<keyword evidence="3" id="KW-0963">Cytoplasm</keyword>
<reference evidence="11 12" key="1">
    <citation type="submission" date="2020-04" db="EMBL/GenBank/DDBJ databases">
        <authorList>
            <person name="Doyle D.A."/>
        </authorList>
    </citation>
    <scope>NUCLEOTIDE SEQUENCE [LARGE SCALE GENOMIC DNA]</scope>
    <source>
        <strain evidence="11 12">P21</strain>
    </source>
</reference>
<comment type="function">
    <text evidence="7">Activator of cell division through the inhibition of FtsZ GTPase activity, therefore promoting FtsZ assembly into bundles of protofilaments necessary for the formation of the division Z ring. It is recruited early at mid-cell but it is not essential for cell division.</text>
</comment>
<dbReference type="PANTHER" id="PTHR34981:SF1">
    <property type="entry name" value="CELL DIVISION PROTEIN ZAPA"/>
    <property type="match status" value="1"/>
</dbReference>
<dbReference type="PANTHER" id="PTHR34981">
    <property type="entry name" value="CELL DIVISION PROTEIN ZAPA"/>
    <property type="match status" value="1"/>
</dbReference>
<comment type="subcellular location">
    <subcellularLocation>
        <location evidence="1">Cytoplasm</location>
    </subcellularLocation>
</comment>
<dbReference type="GO" id="GO:0032153">
    <property type="term" value="C:cell division site"/>
    <property type="evidence" value="ECO:0007669"/>
    <property type="project" value="TreeGrafter"/>
</dbReference>
<dbReference type="SUPFAM" id="SSF102829">
    <property type="entry name" value="Cell division protein ZapA-like"/>
    <property type="match status" value="1"/>
</dbReference>
<keyword evidence="5" id="KW-0717">Septation</keyword>
<evidence type="ECO:0000256" key="9">
    <source>
        <dbReference type="ARBA" id="ARBA00033158"/>
    </source>
</evidence>
<dbReference type="InterPro" id="IPR053712">
    <property type="entry name" value="Bac_CellDiv_Activator"/>
</dbReference>
<sequence>MNVITVKINGIEYNLKGDEQEEYLHKVAGYVDKKVKNILENNGKLSTSSAAILSAVNIVDDMFKKQKEYEKLYNDFEQMEKMQKSYEEQIESLKKQLKHMEEYNAELQLKLKNDVNSQYLEQKEQQVEKLIKEMEIMQNTAQKYLKENTELKEQNKEIKFQLQTSKYKVIDLQHKLIENQISLAKEKKFNNPLLNGEQGVK</sequence>
<proteinExistence type="predicted"/>
<dbReference type="InterPro" id="IPR036192">
    <property type="entry name" value="Cell_div_ZapA-like_sf"/>
</dbReference>
<evidence type="ECO:0000313" key="11">
    <source>
        <dbReference type="EMBL" id="NMM64040.1"/>
    </source>
</evidence>
<dbReference type="Gene3D" id="6.10.250.790">
    <property type="match status" value="1"/>
</dbReference>
<accession>A0A7Y0EIE4</accession>
<dbReference type="GO" id="GO:0043093">
    <property type="term" value="P:FtsZ-dependent cytokinesis"/>
    <property type="evidence" value="ECO:0007669"/>
    <property type="project" value="TreeGrafter"/>
</dbReference>
<dbReference type="InterPro" id="IPR007838">
    <property type="entry name" value="Cell_div_ZapA-like"/>
</dbReference>
<protein>
    <recommendedName>
        <fullName evidence="2">Cell division protein ZapA</fullName>
    </recommendedName>
    <alternativeName>
        <fullName evidence="9">Z ring-associated protein ZapA</fullName>
    </alternativeName>
</protein>
<dbReference type="GO" id="GO:0030428">
    <property type="term" value="C:cell septum"/>
    <property type="evidence" value="ECO:0007669"/>
    <property type="project" value="TreeGrafter"/>
</dbReference>
<feature type="coiled-coil region" evidence="10">
    <location>
        <begin position="69"/>
        <end position="161"/>
    </location>
</feature>
<dbReference type="GO" id="GO:0005829">
    <property type="term" value="C:cytosol"/>
    <property type="evidence" value="ECO:0007669"/>
    <property type="project" value="TreeGrafter"/>
</dbReference>
<evidence type="ECO:0000256" key="5">
    <source>
        <dbReference type="ARBA" id="ARBA00023210"/>
    </source>
</evidence>
<gene>
    <name evidence="11" type="primary">zapA</name>
    <name evidence="11" type="ORF">HBE96_15440</name>
</gene>
<dbReference type="GO" id="GO:0000917">
    <property type="term" value="P:division septum assembly"/>
    <property type="evidence" value="ECO:0007669"/>
    <property type="project" value="UniProtKB-KW"/>
</dbReference>
<reference evidence="11 12" key="2">
    <citation type="submission" date="2020-06" db="EMBL/GenBank/DDBJ databases">
        <title>Complete Genome Sequence of Clostridium muelleri sp. nov. P21T, an Acid-Alcohol Producing Acetogen Isolated from Old Hay.</title>
        <authorList>
            <person name="Duncan K.E."/>
            <person name="Tanner R.S."/>
        </authorList>
    </citation>
    <scope>NUCLEOTIDE SEQUENCE [LARGE SCALE GENOMIC DNA]</scope>
    <source>
        <strain evidence="11 12">P21</strain>
    </source>
</reference>
<name>A0A7Y0EIE4_9CLOT</name>
<keyword evidence="10" id="KW-0175">Coiled coil</keyword>
<evidence type="ECO:0000256" key="8">
    <source>
        <dbReference type="ARBA" id="ARBA00026068"/>
    </source>
</evidence>
<comment type="caution">
    <text evidence="11">The sequence shown here is derived from an EMBL/GenBank/DDBJ whole genome shotgun (WGS) entry which is preliminary data.</text>
</comment>
<evidence type="ECO:0000256" key="1">
    <source>
        <dbReference type="ARBA" id="ARBA00004496"/>
    </source>
</evidence>
<evidence type="ECO:0000256" key="6">
    <source>
        <dbReference type="ARBA" id="ARBA00023306"/>
    </source>
</evidence>
<dbReference type="AlphaFoldDB" id="A0A7Y0EIE4"/>
<evidence type="ECO:0000256" key="2">
    <source>
        <dbReference type="ARBA" id="ARBA00015195"/>
    </source>
</evidence>
<evidence type="ECO:0000256" key="10">
    <source>
        <dbReference type="SAM" id="Coils"/>
    </source>
</evidence>
<keyword evidence="12" id="KW-1185">Reference proteome</keyword>
<evidence type="ECO:0000256" key="4">
    <source>
        <dbReference type="ARBA" id="ARBA00022618"/>
    </source>
</evidence>